<dbReference type="KEGG" id="amaq:GO499_08305"/>
<keyword evidence="3" id="KW-1185">Reference proteome</keyword>
<feature type="region of interest" description="Disordered" evidence="1">
    <location>
        <begin position="1"/>
        <end position="24"/>
    </location>
</feature>
<proteinExistence type="predicted"/>
<dbReference type="EMBL" id="CP046620">
    <property type="protein sequence ID" value="QHQ35202.1"/>
    <property type="molecule type" value="Genomic_DNA"/>
</dbReference>
<dbReference type="Proteomes" id="UP000464495">
    <property type="component" value="Chromosome"/>
</dbReference>
<dbReference type="RefSeq" id="WP_161861767.1">
    <property type="nucleotide sequence ID" value="NZ_CP046620.1"/>
</dbReference>
<evidence type="ECO:0000313" key="2">
    <source>
        <dbReference type="EMBL" id="QHQ35202.1"/>
    </source>
</evidence>
<reference evidence="2 3" key="1">
    <citation type="submission" date="2019-12" db="EMBL/GenBank/DDBJ databases">
        <title>Complete genome sequence of Algicella marina strain 9Alg 56(T) isolated from the red alga Tichocarpus crinitus.</title>
        <authorList>
            <person name="Kim S.-G."/>
            <person name="Nedashkovskaya O.I."/>
        </authorList>
    </citation>
    <scope>NUCLEOTIDE SEQUENCE [LARGE SCALE GENOMIC DNA]</scope>
    <source>
        <strain evidence="2 3">9Alg 56</strain>
    </source>
</reference>
<organism evidence="2 3">
    <name type="scientific">Algicella marina</name>
    <dbReference type="NCBI Taxonomy" id="2683284"/>
    <lineage>
        <taxon>Bacteria</taxon>
        <taxon>Pseudomonadati</taxon>
        <taxon>Pseudomonadota</taxon>
        <taxon>Alphaproteobacteria</taxon>
        <taxon>Rhodobacterales</taxon>
        <taxon>Paracoccaceae</taxon>
        <taxon>Algicella</taxon>
    </lineage>
</organism>
<protein>
    <submittedName>
        <fullName evidence="2">Uncharacterized protein</fullName>
    </submittedName>
</protein>
<evidence type="ECO:0000256" key="1">
    <source>
        <dbReference type="SAM" id="MobiDB-lite"/>
    </source>
</evidence>
<dbReference type="AlphaFoldDB" id="A0A6P1T3V7"/>
<sequence>MAAAAEATGEKVMDAAEPEEKAARRRKMCSGQEKGTRDGCLLLAALQLSPCRTGQLMQRRLGQRKSAVKPIRRENPNFLRMNLGAAQKKCRARRRGQFNREEVCKTAIEAVCDSFMAGIS</sequence>
<evidence type="ECO:0000313" key="3">
    <source>
        <dbReference type="Proteomes" id="UP000464495"/>
    </source>
</evidence>
<feature type="compositionally biased region" description="Basic and acidic residues" evidence="1">
    <location>
        <begin position="8"/>
        <end position="22"/>
    </location>
</feature>
<gene>
    <name evidence="2" type="ORF">GO499_08305</name>
</gene>
<name>A0A6P1T3V7_9RHOB</name>
<accession>A0A6P1T3V7</accession>